<organism evidence="2 3">
    <name type="scientific">Starmerella bacillaris</name>
    <name type="common">Yeast</name>
    <name type="synonym">Candida zemplinina</name>
    <dbReference type="NCBI Taxonomy" id="1247836"/>
    <lineage>
        <taxon>Eukaryota</taxon>
        <taxon>Fungi</taxon>
        <taxon>Dikarya</taxon>
        <taxon>Ascomycota</taxon>
        <taxon>Saccharomycotina</taxon>
        <taxon>Dipodascomycetes</taxon>
        <taxon>Dipodascales</taxon>
        <taxon>Trichomonascaceae</taxon>
        <taxon>Starmerella</taxon>
    </lineage>
</organism>
<name>A0AAV5RNK4_STABA</name>
<evidence type="ECO:0000313" key="2">
    <source>
        <dbReference type="EMBL" id="GMM52333.1"/>
    </source>
</evidence>
<protein>
    <submittedName>
        <fullName evidence="2">Uncharacterized protein</fullName>
    </submittedName>
</protein>
<dbReference type="Pfam" id="PF06522">
    <property type="entry name" value="B12D"/>
    <property type="match status" value="1"/>
</dbReference>
<evidence type="ECO:0000313" key="3">
    <source>
        <dbReference type="Proteomes" id="UP001362899"/>
    </source>
</evidence>
<accession>A0AAV5RNK4</accession>
<evidence type="ECO:0000256" key="1">
    <source>
        <dbReference type="SAM" id="Phobius"/>
    </source>
</evidence>
<keyword evidence="1" id="KW-1133">Transmembrane helix</keyword>
<proteinExistence type="predicted"/>
<gene>
    <name evidence="2" type="ORF">DASB73_032960</name>
</gene>
<feature type="transmembrane region" description="Helical" evidence="1">
    <location>
        <begin position="23"/>
        <end position="42"/>
    </location>
</feature>
<keyword evidence="1" id="KW-0812">Transmembrane</keyword>
<keyword evidence="3" id="KW-1185">Reference proteome</keyword>
<dbReference type="InterPro" id="IPR010530">
    <property type="entry name" value="B12D"/>
</dbReference>
<dbReference type="EMBL" id="BTGC01000008">
    <property type="protein sequence ID" value="GMM52333.1"/>
    <property type="molecule type" value="Genomic_DNA"/>
</dbReference>
<comment type="caution">
    <text evidence="2">The sequence shown here is derived from an EMBL/GenBank/DDBJ whole genome shotgun (WGS) entry which is preliminary data.</text>
</comment>
<keyword evidence="1" id="KW-0472">Membrane</keyword>
<reference evidence="2 3" key="1">
    <citation type="journal article" date="2023" name="Elife">
        <title>Identification of key yeast species and microbe-microbe interactions impacting larval growth of Drosophila in the wild.</title>
        <authorList>
            <person name="Mure A."/>
            <person name="Sugiura Y."/>
            <person name="Maeda R."/>
            <person name="Honda K."/>
            <person name="Sakurai N."/>
            <person name="Takahashi Y."/>
            <person name="Watada M."/>
            <person name="Katoh T."/>
            <person name="Gotoh A."/>
            <person name="Gotoh Y."/>
            <person name="Taniguchi I."/>
            <person name="Nakamura K."/>
            <person name="Hayashi T."/>
            <person name="Katayama T."/>
            <person name="Uemura T."/>
            <person name="Hattori Y."/>
        </authorList>
    </citation>
    <scope>NUCLEOTIDE SEQUENCE [LARGE SCALE GENOMIC DNA]</scope>
    <source>
        <strain evidence="2 3">SB-73</strain>
    </source>
</reference>
<dbReference type="AlphaFoldDB" id="A0AAV5RNK4"/>
<dbReference type="Proteomes" id="UP001362899">
    <property type="component" value="Unassembled WGS sequence"/>
</dbReference>
<sequence length="66" mass="7445">MRASMILRAAAKNNKPNLLPSEVYPIIVCMGFVGVFASYRLTKNYMNEHVRSGHQGNDTARLPKEH</sequence>